<proteinExistence type="inferred from homology"/>
<feature type="region of interest" description="Disordered" evidence="6">
    <location>
        <begin position="487"/>
        <end position="520"/>
    </location>
</feature>
<evidence type="ECO:0000259" key="7">
    <source>
        <dbReference type="Pfam" id="PF08159"/>
    </source>
</evidence>
<keyword evidence="4" id="KW-0677">Repeat</keyword>
<dbReference type="HOGENOM" id="CLU_009923_0_0_1"/>
<organism evidence="10 11">
    <name type="scientific">Galerina marginata (strain CBS 339.88)</name>
    <dbReference type="NCBI Taxonomy" id="685588"/>
    <lineage>
        <taxon>Eukaryota</taxon>
        <taxon>Fungi</taxon>
        <taxon>Dikarya</taxon>
        <taxon>Basidiomycota</taxon>
        <taxon>Agaricomycotina</taxon>
        <taxon>Agaricomycetes</taxon>
        <taxon>Agaricomycetidae</taxon>
        <taxon>Agaricales</taxon>
        <taxon>Agaricineae</taxon>
        <taxon>Strophariaceae</taxon>
        <taxon>Galerina</taxon>
    </lineage>
</organism>
<feature type="domain" description="Nucleolar protein 10-like N-terminal" evidence="9">
    <location>
        <begin position="9"/>
        <end position="386"/>
    </location>
</feature>
<evidence type="ECO:0000259" key="8">
    <source>
        <dbReference type="Pfam" id="PF23097"/>
    </source>
</evidence>
<dbReference type="AlphaFoldDB" id="A0A067SNV6"/>
<dbReference type="Pfam" id="PF23098">
    <property type="entry name" value="Beta-prop_NOL10_N"/>
    <property type="match status" value="1"/>
</dbReference>
<keyword evidence="5" id="KW-0539">Nucleus</keyword>
<dbReference type="STRING" id="685588.A0A067SNV6"/>
<feature type="domain" description="NUC153" evidence="7">
    <location>
        <begin position="524"/>
        <end position="551"/>
    </location>
</feature>
<feature type="compositionally biased region" description="Basic and acidic residues" evidence="6">
    <location>
        <begin position="697"/>
        <end position="717"/>
    </location>
</feature>
<evidence type="ECO:0000256" key="4">
    <source>
        <dbReference type="ARBA" id="ARBA00022737"/>
    </source>
</evidence>
<dbReference type="InterPro" id="IPR015943">
    <property type="entry name" value="WD40/YVTN_repeat-like_dom_sf"/>
</dbReference>
<dbReference type="GO" id="GO:0000462">
    <property type="term" value="P:maturation of SSU-rRNA from tricistronic rRNA transcript (SSU-rRNA, 5.8S rRNA, LSU-rRNA)"/>
    <property type="evidence" value="ECO:0007669"/>
    <property type="project" value="TreeGrafter"/>
</dbReference>
<keyword evidence="11" id="KW-1185">Reference proteome</keyword>
<dbReference type="InterPro" id="IPR056551">
    <property type="entry name" value="Beta-prop_NOL10_N"/>
</dbReference>
<dbReference type="OrthoDB" id="273340at2759"/>
<protein>
    <submittedName>
        <fullName evidence="10">Uncharacterized protein</fullName>
    </submittedName>
</protein>
<dbReference type="PANTHER" id="PTHR14927:SF0">
    <property type="entry name" value="NUCLEOLAR PROTEIN 10"/>
    <property type="match status" value="1"/>
</dbReference>
<dbReference type="InterPro" id="IPR012580">
    <property type="entry name" value="NUC153"/>
</dbReference>
<sequence>MAADAGNVRVYTVNGATAGSSSSLPDWLTRKRAAKGKGKRAIREQVEGTIELIQGFEFPEASNRVETTRDGHHVIATGTYKPQMRVWDLDQLSLKFERHSDAENVDFVTLSDDWTKSIHLQNDRTIELHTQGGFHYRTRIPRFGRSLAYHFPSCDTYITASENEVYRLNLDQGRFMTPLLLEEGDDGEILGVNVVDINPAHNLLAFGIDGNGTVQLWDPRSRSRVGVLRLPRERLVPVGAHEINLSVTAISSRVDGLSYAIGTSTGHTLLYDIRAANPFALKDQGYGLPVKNVAWIEGGSRMAGDGMVLSADKKVIKIWDRNTPTANFASITPASDLNHVHHVPGSGLLMTANEGIQMATYYIPQLGPAPKWASFLENITEEMEDQTTRSVYEDYKFVERSELKSLGLDHLVGTPALKPYMHGYFLSLKLYDTARLIANPFAYDEYREKMVREKMEKMAETRIRSKKDVGVKVNKALAEKIFRDEEKAKQKAERKSKRKVAGDSMDPNVEGEEEVESRPTILSDPRFAKVFEDPAFAIDESSREFALLNPSSVAQAGPGRTKTAVEEEEEESDKISSDGLGSGSDEDDDVSSDSSVEGELTKFDPRSHPGQRNLRAEEAYHRERAQNKQSWIDMEPMRPQTGGQSQRSGDKDATFGQRRVPQPSNLSRKVGTRKTHADADAPMEISWVPSSSSGGRDGGDGEGRQKPGMDKGRRKGVEAFGAGLEKGVEEGVDMGESERHGRTHRRKGIRSGSKNVFRRIDG</sequence>
<evidence type="ECO:0000259" key="9">
    <source>
        <dbReference type="Pfam" id="PF23098"/>
    </source>
</evidence>
<comment type="subcellular location">
    <subcellularLocation>
        <location evidence="1">Nucleus</location>
        <location evidence="1">Nucleolus</location>
    </subcellularLocation>
</comment>
<comment type="similarity">
    <text evidence="2">Belongs to the WD repeat NOL10/ENP2 family.</text>
</comment>
<evidence type="ECO:0000256" key="2">
    <source>
        <dbReference type="ARBA" id="ARBA00005264"/>
    </source>
</evidence>
<dbReference type="Pfam" id="PF23097">
    <property type="entry name" value="NOL10_2nd"/>
    <property type="match status" value="1"/>
</dbReference>
<dbReference type="GO" id="GO:0032040">
    <property type="term" value="C:small-subunit processome"/>
    <property type="evidence" value="ECO:0007669"/>
    <property type="project" value="TreeGrafter"/>
</dbReference>
<dbReference type="Gene3D" id="2.130.10.10">
    <property type="entry name" value="YVTN repeat-like/Quinoprotein amine dehydrogenase"/>
    <property type="match status" value="1"/>
</dbReference>
<evidence type="ECO:0000313" key="10">
    <source>
        <dbReference type="EMBL" id="KDR72586.1"/>
    </source>
</evidence>
<gene>
    <name evidence="10" type="ORF">GALMADRAFT_73884</name>
</gene>
<dbReference type="InterPro" id="IPR056550">
    <property type="entry name" value="NOL10_2nd"/>
</dbReference>
<accession>A0A067SNV6</accession>
<name>A0A067SNV6_GALM3</name>
<evidence type="ECO:0000256" key="3">
    <source>
        <dbReference type="ARBA" id="ARBA00022574"/>
    </source>
</evidence>
<dbReference type="Proteomes" id="UP000027222">
    <property type="component" value="Unassembled WGS sequence"/>
</dbReference>
<reference evidence="11" key="1">
    <citation type="journal article" date="2014" name="Proc. Natl. Acad. Sci. U.S.A.">
        <title>Extensive sampling of basidiomycete genomes demonstrates inadequacy of the white-rot/brown-rot paradigm for wood decay fungi.</title>
        <authorList>
            <person name="Riley R."/>
            <person name="Salamov A.A."/>
            <person name="Brown D.W."/>
            <person name="Nagy L.G."/>
            <person name="Floudas D."/>
            <person name="Held B.W."/>
            <person name="Levasseur A."/>
            <person name="Lombard V."/>
            <person name="Morin E."/>
            <person name="Otillar R."/>
            <person name="Lindquist E.A."/>
            <person name="Sun H."/>
            <person name="LaButti K.M."/>
            <person name="Schmutz J."/>
            <person name="Jabbour D."/>
            <person name="Luo H."/>
            <person name="Baker S.E."/>
            <person name="Pisabarro A.G."/>
            <person name="Walton J.D."/>
            <person name="Blanchette R.A."/>
            <person name="Henrissat B."/>
            <person name="Martin F."/>
            <person name="Cullen D."/>
            <person name="Hibbett D.S."/>
            <person name="Grigoriev I.V."/>
        </authorList>
    </citation>
    <scope>NUCLEOTIDE SEQUENCE [LARGE SCALE GENOMIC DNA]</scope>
    <source>
        <strain evidence="11">CBS 339.88</strain>
    </source>
</reference>
<dbReference type="PANTHER" id="PTHR14927">
    <property type="entry name" value="NUCLEOLAR PROTEIN 10"/>
    <property type="match status" value="1"/>
</dbReference>
<dbReference type="Pfam" id="PF08159">
    <property type="entry name" value="NUC153"/>
    <property type="match status" value="1"/>
</dbReference>
<feature type="compositionally biased region" description="Basic and acidic residues" evidence="6">
    <location>
        <begin position="614"/>
        <end position="626"/>
    </location>
</feature>
<evidence type="ECO:0000256" key="5">
    <source>
        <dbReference type="ARBA" id="ARBA00023242"/>
    </source>
</evidence>
<evidence type="ECO:0000256" key="6">
    <source>
        <dbReference type="SAM" id="MobiDB-lite"/>
    </source>
</evidence>
<feature type="region of interest" description="Disordered" evidence="6">
    <location>
        <begin position="549"/>
        <end position="762"/>
    </location>
</feature>
<dbReference type="InterPro" id="IPR040382">
    <property type="entry name" value="NOL10/Enp2"/>
</dbReference>
<dbReference type="SUPFAM" id="SSF50978">
    <property type="entry name" value="WD40 repeat-like"/>
    <property type="match status" value="1"/>
</dbReference>
<dbReference type="EMBL" id="KL142388">
    <property type="protein sequence ID" value="KDR72586.1"/>
    <property type="molecule type" value="Genomic_DNA"/>
</dbReference>
<feature type="domain" description="Nucleolar protein 10-like second" evidence="8">
    <location>
        <begin position="391"/>
        <end position="439"/>
    </location>
</feature>
<keyword evidence="3" id="KW-0853">WD repeat</keyword>
<evidence type="ECO:0000313" key="11">
    <source>
        <dbReference type="Proteomes" id="UP000027222"/>
    </source>
</evidence>
<evidence type="ECO:0000256" key="1">
    <source>
        <dbReference type="ARBA" id="ARBA00004604"/>
    </source>
</evidence>
<dbReference type="InterPro" id="IPR036322">
    <property type="entry name" value="WD40_repeat_dom_sf"/>
</dbReference>
<dbReference type="GO" id="GO:0030686">
    <property type="term" value="C:90S preribosome"/>
    <property type="evidence" value="ECO:0007669"/>
    <property type="project" value="TreeGrafter"/>
</dbReference>